<keyword evidence="1 2" id="KW-0732">Signal</keyword>
<dbReference type="Gene3D" id="2.40.40.10">
    <property type="entry name" value="RlpA-like domain"/>
    <property type="match status" value="1"/>
</dbReference>
<evidence type="ECO:0000313" key="3">
    <source>
        <dbReference type="EMBL" id="CED85303.1"/>
    </source>
</evidence>
<reference evidence="3" key="1">
    <citation type="submission" date="2014-08" db="EMBL/GenBank/DDBJ databases">
        <authorList>
            <person name="Sharma Rahul"/>
            <person name="Thines Marco"/>
        </authorList>
    </citation>
    <scope>NUCLEOTIDE SEQUENCE</scope>
</reference>
<dbReference type="AlphaFoldDB" id="A0A0F7SYJ0"/>
<name>A0A0F7SYJ0_PHARH</name>
<evidence type="ECO:0000256" key="2">
    <source>
        <dbReference type="SAM" id="SignalP"/>
    </source>
</evidence>
<dbReference type="PANTHER" id="PTHR31836">
    <property type="match status" value="1"/>
</dbReference>
<evidence type="ECO:0000256" key="1">
    <source>
        <dbReference type="ARBA" id="ARBA00022729"/>
    </source>
</evidence>
<dbReference type="SUPFAM" id="SSF50685">
    <property type="entry name" value="Barwin-like endoglucanases"/>
    <property type="match status" value="1"/>
</dbReference>
<proteinExistence type="predicted"/>
<accession>A0A0F7SYJ0</accession>
<protein>
    <submittedName>
        <fullName evidence="3">RlpA-like double-psi beta-barrel domain</fullName>
    </submittedName>
</protein>
<dbReference type="PANTHER" id="PTHR31836:SF28">
    <property type="entry name" value="SRCR DOMAIN-CONTAINING PROTEIN-RELATED"/>
    <property type="match status" value="1"/>
</dbReference>
<sequence length="457" mass="47911">MLCNLSLLAAGAALISPVIAAQQNARHGRPDKRSKEHRNLAALKNGPKISKRETFSGTFTYYDSSVGLGSYGPDTMTFALNSAQLEAAGGGYPNSLCGKTALITYGGVTVSATVQDECPSCSWGSLDLTQGLFEKFGSTDLGVLSGSWVWADDSTTTTTTTAEAEPTTSSTYVTPTSTYVEPTSTYVEPTSTYVKPTSTSTWEASSETVAATVNAAIAAAEYSTYDQPSSTYVEPSSTYVEPTSTYVEQVSYTEAVPTSTDAAWTAAPSATGSSSEAGLNATELCGAYDEIALLNGTTVLYDGTTEDFLNSTAGPLKNTTGLTNQTDVSVYDATTDICYNATITPLLSFPGFTIVASNFVASNNGTFASAANVTTAFNRTSSLISNKLSSKLADFVLAVSNTTLPAASNETSVANSTEIADYGMLDLIRALVQNLVDSEVAYDDLPECEDYDDSEDN</sequence>
<dbReference type="EMBL" id="LN483332">
    <property type="protein sequence ID" value="CED85303.1"/>
    <property type="molecule type" value="Genomic_DNA"/>
</dbReference>
<dbReference type="CDD" id="cd22191">
    <property type="entry name" value="DPBB_RlpA_EXP_N-like"/>
    <property type="match status" value="1"/>
</dbReference>
<dbReference type="InterPro" id="IPR051477">
    <property type="entry name" value="Expansin_CellWall"/>
</dbReference>
<organism evidence="3">
    <name type="scientific">Phaffia rhodozyma</name>
    <name type="common">Yeast</name>
    <name type="synonym">Xanthophyllomyces dendrorhous</name>
    <dbReference type="NCBI Taxonomy" id="264483"/>
    <lineage>
        <taxon>Eukaryota</taxon>
        <taxon>Fungi</taxon>
        <taxon>Dikarya</taxon>
        <taxon>Basidiomycota</taxon>
        <taxon>Agaricomycotina</taxon>
        <taxon>Tremellomycetes</taxon>
        <taxon>Cystofilobasidiales</taxon>
        <taxon>Mrakiaceae</taxon>
        <taxon>Phaffia</taxon>
    </lineage>
</organism>
<feature type="chain" id="PRO_5002522228" evidence="2">
    <location>
        <begin position="21"/>
        <end position="457"/>
    </location>
</feature>
<feature type="signal peptide" evidence="2">
    <location>
        <begin position="1"/>
        <end position="20"/>
    </location>
</feature>
<dbReference type="InterPro" id="IPR036908">
    <property type="entry name" value="RlpA-like_sf"/>
</dbReference>